<evidence type="ECO:0000313" key="2">
    <source>
        <dbReference type="EMBL" id="KAF8391193.1"/>
    </source>
</evidence>
<keyword evidence="3" id="KW-1185">Reference proteome</keyword>
<accession>A0A834YRB3</accession>
<reference evidence="2 3" key="1">
    <citation type="submission" date="2020-04" db="EMBL/GenBank/DDBJ databases">
        <title>Plant Genome Project.</title>
        <authorList>
            <person name="Zhang R.-G."/>
        </authorList>
    </citation>
    <scope>NUCLEOTIDE SEQUENCE [LARGE SCALE GENOMIC DNA]</scope>
    <source>
        <strain evidence="2">YNK0</strain>
        <tissue evidence="2">Leaf</tissue>
    </source>
</reference>
<comment type="caution">
    <text evidence="2">The sequence shown here is derived from an EMBL/GenBank/DDBJ whole genome shotgun (WGS) entry which is preliminary data.</text>
</comment>
<gene>
    <name evidence="2" type="ORF">HHK36_023495</name>
</gene>
<organism evidence="2 3">
    <name type="scientific">Tetracentron sinense</name>
    <name type="common">Spur-leaf</name>
    <dbReference type="NCBI Taxonomy" id="13715"/>
    <lineage>
        <taxon>Eukaryota</taxon>
        <taxon>Viridiplantae</taxon>
        <taxon>Streptophyta</taxon>
        <taxon>Embryophyta</taxon>
        <taxon>Tracheophyta</taxon>
        <taxon>Spermatophyta</taxon>
        <taxon>Magnoliopsida</taxon>
        <taxon>Trochodendrales</taxon>
        <taxon>Trochodendraceae</taxon>
        <taxon>Tetracentron</taxon>
    </lineage>
</organism>
<sequence length="166" mass="18573">MRCCYCCRLQAMEDLLIGSLAGGRQRTKKNELDRGSGRGEEKERSVLDCKRKKELKIYYSIHQIERNASSCVKYISAVGDPGMRRDDLRVAIDSWNQCNEVGDETPNMGSPRAANCFDIYRALPPHRGGPSSQFYLMDMGSCWKNNGQPCDGDVTTDVTPLLAVIT</sequence>
<feature type="domain" description="DUF7705" evidence="1">
    <location>
        <begin position="127"/>
        <end position="160"/>
    </location>
</feature>
<dbReference type="InterPro" id="IPR056122">
    <property type="entry name" value="DUF7705"/>
</dbReference>
<proteinExistence type="predicted"/>
<dbReference type="EMBL" id="JABCRI010000017">
    <property type="protein sequence ID" value="KAF8391193.1"/>
    <property type="molecule type" value="Genomic_DNA"/>
</dbReference>
<evidence type="ECO:0000259" key="1">
    <source>
        <dbReference type="Pfam" id="PF24804"/>
    </source>
</evidence>
<name>A0A834YRB3_TETSI</name>
<evidence type="ECO:0000313" key="3">
    <source>
        <dbReference type="Proteomes" id="UP000655225"/>
    </source>
</evidence>
<feature type="domain" description="DUF7705" evidence="1">
    <location>
        <begin position="75"/>
        <end position="122"/>
    </location>
</feature>
<protein>
    <recommendedName>
        <fullName evidence="1">DUF7705 domain-containing protein</fullName>
    </recommendedName>
</protein>
<dbReference type="Proteomes" id="UP000655225">
    <property type="component" value="Unassembled WGS sequence"/>
</dbReference>
<dbReference type="PANTHER" id="PTHR33916">
    <property type="entry name" value="EXPANSIN-LIKE EG45 DOMAIN-CONTAINING PROTEIN"/>
    <property type="match status" value="1"/>
</dbReference>
<dbReference type="PANTHER" id="PTHR33916:SF12">
    <property type="entry name" value="NEPROSIN DOMAIN-CONTAINING PROTEIN"/>
    <property type="match status" value="1"/>
</dbReference>
<dbReference type="OrthoDB" id="1712421at2759"/>
<dbReference type="Pfam" id="PF24804">
    <property type="entry name" value="DUF7705"/>
    <property type="match status" value="2"/>
</dbReference>
<dbReference type="AlphaFoldDB" id="A0A834YRB3"/>